<protein>
    <submittedName>
        <fullName evidence="2">Uncharacterized protein</fullName>
    </submittedName>
</protein>
<dbReference type="Proteomes" id="UP000823388">
    <property type="component" value="Chromosome 6N"/>
</dbReference>
<organism evidence="2 3">
    <name type="scientific">Panicum virgatum</name>
    <name type="common">Blackwell switchgrass</name>
    <dbReference type="NCBI Taxonomy" id="38727"/>
    <lineage>
        <taxon>Eukaryota</taxon>
        <taxon>Viridiplantae</taxon>
        <taxon>Streptophyta</taxon>
        <taxon>Embryophyta</taxon>
        <taxon>Tracheophyta</taxon>
        <taxon>Spermatophyta</taxon>
        <taxon>Magnoliopsida</taxon>
        <taxon>Liliopsida</taxon>
        <taxon>Poales</taxon>
        <taxon>Poaceae</taxon>
        <taxon>PACMAD clade</taxon>
        <taxon>Panicoideae</taxon>
        <taxon>Panicodae</taxon>
        <taxon>Paniceae</taxon>
        <taxon>Panicinae</taxon>
        <taxon>Panicum</taxon>
        <taxon>Panicum sect. Hiantes</taxon>
    </lineage>
</organism>
<comment type="caution">
    <text evidence="2">The sequence shown here is derived from an EMBL/GenBank/DDBJ whole genome shotgun (WGS) entry which is preliminary data.</text>
</comment>
<dbReference type="AlphaFoldDB" id="A0A8T0R0T8"/>
<dbReference type="EMBL" id="CM029048">
    <property type="protein sequence ID" value="KAG2578870.1"/>
    <property type="molecule type" value="Genomic_DNA"/>
</dbReference>
<feature type="region of interest" description="Disordered" evidence="1">
    <location>
        <begin position="102"/>
        <end position="122"/>
    </location>
</feature>
<evidence type="ECO:0000313" key="3">
    <source>
        <dbReference type="Proteomes" id="UP000823388"/>
    </source>
</evidence>
<name>A0A8T0R0T8_PANVG</name>
<feature type="region of interest" description="Disordered" evidence="1">
    <location>
        <begin position="1"/>
        <end position="85"/>
    </location>
</feature>
<keyword evidence="3" id="KW-1185">Reference proteome</keyword>
<evidence type="ECO:0000313" key="2">
    <source>
        <dbReference type="EMBL" id="KAG2578870.1"/>
    </source>
</evidence>
<evidence type="ECO:0000256" key="1">
    <source>
        <dbReference type="SAM" id="MobiDB-lite"/>
    </source>
</evidence>
<proteinExistence type="predicted"/>
<feature type="compositionally biased region" description="Low complexity" evidence="1">
    <location>
        <begin position="24"/>
        <end position="35"/>
    </location>
</feature>
<accession>A0A8T0R0T8</accession>
<reference evidence="2" key="1">
    <citation type="submission" date="2020-05" db="EMBL/GenBank/DDBJ databases">
        <title>WGS assembly of Panicum virgatum.</title>
        <authorList>
            <person name="Lovell J.T."/>
            <person name="Jenkins J."/>
            <person name="Shu S."/>
            <person name="Juenger T.E."/>
            <person name="Schmutz J."/>
        </authorList>
    </citation>
    <scope>NUCLEOTIDE SEQUENCE</scope>
    <source>
        <strain evidence="2">AP13</strain>
    </source>
</reference>
<gene>
    <name evidence="2" type="ORF">PVAP13_6NG135606</name>
</gene>
<sequence length="122" mass="12748">MALGPRRPTTLRRGRCTLREGGRARTPPASAAPRGEPLRHRDRRPVCALPLCPPARKEEGGGGPSGAESTQGCRSCRTSPGPPARPALLRCALAGLLGAAAWTSARRARPAPPPRRARGAPP</sequence>